<dbReference type="GO" id="GO:0005634">
    <property type="term" value="C:nucleus"/>
    <property type="evidence" value="ECO:0007669"/>
    <property type="project" value="UniProtKB-SubCell"/>
</dbReference>
<feature type="region of interest" description="Disordered" evidence="2">
    <location>
        <begin position="395"/>
        <end position="414"/>
    </location>
</feature>
<feature type="compositionally biased region" description="Polar residues" evidence="2">
    <location>
        <begin position="136"/>
        <end position="147"/>
    </location>
</feature>
<dbReference type="InterPro" id="IPR053078">
    <property type="entry name" value="TTF1-like"/>
</dbReference>
<feature type="compositionally biased region" description="Basic residues" evidence="2">
    <location>
        <begin position="150"/>
        <end position="159"/>
    </location>
</feature>
<comment type="caution">
    <text evidence="3">The sequence shown here is derived from an EMBL/GenBank/DDBJ whole genome shotgun (WGS) entry which is preliminary data.</text>
</comment>
<feature type="region of interest" description="Disordered" evidence="2">
    <location>
        <begin position="1290"/>
        <end position="1312"/>
    </location>
</feature>
<keyword evidence="4" id="KW-1185">Reference proteome</keyword>
<feature type="region of interest" description="Disordered" evidence="2">
    <location>
        <begin position="770"/>
        <end position="795"/>
    </location>
</feature>
<reference evidence="3" key="1">
    <citation type="submission" date="2020-08" db="EMBL/GenBank/DDBJ databases">
        <title>Genome sequencing and assembly of the red palm weevil Rhynchophorus ferrugineus.</title>
        <authorList>
            <person name="Dias G.B."/>
            <person name="Bergman C.M."/>
            <person name="Manee M."/>
        </authorList>
    </citation>
    <scope>NUCLEOTIDE SEQUENCE</scope>
    <source>
        <strain evidence="3">AA-2017</strain>
        <tissue evidence="3">Whole larva</tissue>
    </source>
</reference>
<dbReference type="Proteomes" id="UP000625711">
    <property type="component" value="Unassembled WGS sequence"/>
</dbReference>
<dbReference type="OrthoDB" id="5812619at2759"/>
<organism evidence="3 4">
    <name type="scientific">Rhynchophorus ferrugineus</name>
    <name type="common">Red palm weevil</name>
    <name type="synonym">Curculio ferrugineus</name>
    <dbReference type="NCBI Taxonomy" id="354439"/>
    <lineage>
        <taxon>Eukaryota</taxon>
        <taxon>Metazoa</taxon>
        <taxon>Ecdysozoa</taxon>
        <taxon>Arthropoda</taxon>
        <taxon>Hexapoda</taxon>
        <taxon>Insecta</taxon>
        <taxon>Pterygota</taxon>
        <taxon>Neoptera</taxon>
        <taxon>Endopterygota</taxon>
        <taxon>Coleoptera</taxon>
        <taxon>Polyphaga</taxon>
        <taxon>Cucujiformia</taxon>
        <taxon>Curculionidae</taxon>
        <taxon>Dryophthorinae</taxon>
        <taxon>Rhynchophorus</taxon>
    </lineage>
</organism>
<sequence>MLQINNEYSSKLNSPMLHVPFPALNLTGTQQSENYLGNYSNESGTLSSKKNKKKRANSQNGENDMSQTSSKFLHNGHDYLELNNSTFNNTVKSDSFKVKKKKQRNNSLKQDFKEIPLNSSELYSQSEESQLYPNEISTSFSEQSEPNAVSRKKKRRKRRYSFNDEIKDLSEIHSDVHNGGNTDVYNQPDVKKRKKKTKMNQNEENEDLFTPFVDSDTVNGELRIDDFLNKKKKKKAQRINNLNGEISDELCVISQDSEFNYMKKKRKKGENKELSEASLQRCQSDSNIDEVKLKNESFSNGTNEIDSCAVKKKKKKYKSQQNTYETQPEIFHTHESKLNNSLLQDIENNCPKKKKKKKHKYSSESESQRINNLNGEISDELCVISHDSEFNYMKKKKKEGKNKESSEGSLQRCCQSDSNIDEVELKNESLSNGTNEVDSCAVKKKKKKYKSKENIYETQPEVFHTDESKLNNSVLQDIENNCAKKKKKKKHKYSSESESQRINNLNGEISDELCVISQDSEFNYMKKKKKKGKNKELSEGSLQRCCQSDSNIDEVKLKNESFSNGTNEIDSCTVKKKKKKYKSKENTYETQPEVFHTDESKLNNLLLQDIENNCPKKKKKKHKYSSESESQTFHLTNNSIFESKLNGSILHNTNENDLFATKKKKKHFIDSDTYQTQPEIFHTQTDIPYESNLDDSFTQDSDCRKKKKKKKEQGMINEEKNKDASEGQTQSLLQIDSNMLKPKIDGLNSHSTSETDISFQISLNNSTVQNLEANSSKKKKKRKEKNRDSSENEARTVCRSDISLLNLKLNGSISHDQDEDNYFTVKKKKKDKHSLNDNNIYETQPEIFYTQGSISSESKLNSSISLDTEIDFSGKKKKKKKHETSATNASERHSVYQTDSNIFELHSSISQNTNDIDSFAVKKKNQEKHNTNEQNHNKLSQIHSEVFNVETDMSLESELHSLSSHATKISFSNKKNIIKEEACLSNEEDKDTSECQLQSVYQVDSNASSELKLNTLMLHSDNDAECFKEKKKKRKRSQNEKNNGPEVQSDILDSQIDVSLESELSLLIPPYNETELSRKKKHKPYKNEENNDESESQLQIVCQNYASLSDEWRLGSVSHENVSFDQKIKERQNGKKKGESDISQIHSEIEINKAVKNEILEIASDVDNSISQNVDISDESETNIEVEIKSKRHKRNIKLSPDSYKNKDDPIYMAMCKMFNEVDVSPDQGTTNILTKTNEEDIIDTINTNDDMLNNVKKQESISNESNSIDLEYHDIDIFDDDDGDDVKFDLSDDDKDSTCSDKDSKGDTEDENVNVDKTADINMLKNLQVIIDFEIPPLHEIADWSTALTKEQRQRIACRGITVKTGKFSKEEDEQIKKNWKRFIELHDFPDNPELFYSLNSRVINRVQKQHFIHFLARHLPERTPCSVFGRFKRLLALANMKKGRYTKEEDEYILSMMKKTKCRFGYITEIANHLGRPSDSVDNRISILKNQHRRKIRWKKDNLAIFLKNLMKIVNVDDVWKLKNRHITNVEFTKLSKKLDNVPIRILKCAWFGNIHHRLFMPEDSCDLRKVKFDLVQLLAKNGEKDWKTVNWSKYVKHFDGFLNIKLYQLIKTLIAHAVPTKSEDLGAALEVVSKIPLEKMRKHIVYKLKYENNTVSQIIRKQKKSK</sequence>
<feature type="region of interest" description="Disordered" evidence="2">
    <location>
        <begin position="136"/>
        <end position="159"/>
    </location>
</feature>
<protein>
    <recommendedName>
        <fullName evidence="5">Transcription termination factor 1</fullName>
    </recommendedName>
</protein>
<dbReference type="EMBL" id="JAACXV010014013">
    <property type="protein sequence ID" value="KAF7271132.1"/>
    <property type="molecule type" value="Genomic_DNA"/>
</dbReference>
<dbReference type="InterPro" id="IPR009057">
    <property type="entry name" value="Homeodomain-like_sf"/>
</dbReference>
<feature type="compositionally biased region" description="Polar residues" evidence="2">
    <location>
        <begin position="35"/>
        <end position="46"/>
    </location>
</feature>
<feature type="compositionally biased region" description="Basic and acidic residues" evidence="2">
    <location>
        <begin position="1290"/>
        <end position="1308"/>
    </location>
</feature>
<feature type="region of interest" description="Disordered" evidence="2">
    <location>
        <begin position="1027"/>
        <end position="1053"/>
    </location>
</feature>
<feature type="region of interest" description="Disordered" evidence="2">
    <location>
        <begin position="173"/>
        <end position="193"/>
    </location>
</feature>
<feature type="region of interest" description="Disordered" evidence="2">
    <location>
        <begin position="35"/>
        <end position="71"/>
    </location>
</feature>
<name>A0A834I262_RHYFE</name>
<feature type="compositionally biased region" description="Polar residues" evidence="2">
    <location>
        <begin position="61"/>
        <end position="71"/>
    </location>
</feature>
<dbReference type="SUPFAM" id="SSF46689">
    <property type="entry name" value="Homeodomain-like"/>
    <property type="match status" value="1"/>
</dbReference>
<proteinExistence type="predicted"/>
<accession>A0A834I262</accession>
<evidence type="ECO:0000256" key="1">
    <source>
        <dbReference type="ARBA" id="ARBA00004123"/>
    </source>
</evidence>
<comment type="subcellular location">
    <subcellularLocation>
        <location evidence="1">Nucleus</location>
    </subcellularLocation>
</comment>
<evidence type="ECO:0000256" key="2">
    <source>
        <dbReference type="SAM" id="MobiDB-lite"/>
    </source>
</evidence>
<feature type="region of interest" description="Disordered" evidence="2">
    <location>
        <begin position="873"/>
        <end position="893"/>
    </location>
</feature>
<evidence type="ECO:0000313" key="3">
    <source>
        <dbReference type="EMBL" id="KAF7271132.1"/>
    </source>
</evidence>
<feature type="compositionally biased region" description="Basic residues" evidence="2">
    <location>
        <begin position="351"/>
        <end position="360"/>
    </location>
</feature>
<feature type="region of interest" description="Disordered" evidence="2">
    <location>
        <begin position="349"/>
        <end position="370"/>
    </location>
</feature>
<evidence type="ECO:0000313" key="4">
    <source>
        <dbReference type="Proteomes" id="UP000625711"/>
    </source>
</evidence>
<feature type="region of interest" description="Disordered" evidence="2">
    <location>
        <begin position="1075"/>
        <end position="1097"/>
    </location>
</feature>
<feature type="region of interest" description="Disordered" evidence="2">
    <location>
        <begin position="685"/>
        <end position="729"/>
    </location>
</feature>
<dbReference type="PANTHER" id="PTHR46760:SF1">
    <property type="entry name" value="TRANSCRIPTION TERMINATION FACTOR 1"/>
    <property type="match status" value="1"/>
</dbReference>
<dbReference type="PANTHER" id="PTHR46760">
    <property type="entry name" value="TRANSCRIPTION TERMINATION FACTOR 1"/>
    <property type="match status" value="1"/>
</dbReference>
<evidence type="ECO:0008006" key="5">
    <source>
        <dbReference type="Google" id="ProtNLM"/>
    </source>
</evidence>
<feature type="compositionally biased region" description="Basic and acidic residues" evidence="2">
    <location>
        <begin position="785"/>
        <end position="795"/>
    </location>
</feature>
<gene>
    <name evidence="3" type="ORF">GWI33_015959</name>
</gene>